<comment type="similarity">
    <text evidence="2">Belongs to the VirD4/TraG family.</text>
</comment>
<dbReference type="Gene3D" id="3.40.50.300">
    <property type="entry name" value="P-loop containing nucleotide triphosphate hydrolases"/>
    <property type="match status" value="1"/>
</dbReference>
<comment type="subcellular location">
    <subcellularLocation>
        <location evidence="1">Cell membrane</location>
        <topology evidence="1">Multi-pass membrane protein</topology>
    </subcellularLocation>
</comment>
<evidence type="ECO:0000256" key="8">
    <source>
        <dbReference type="SAM" id="Phobius"/>
    </source>
</evidence>
<feature type="region of interest" description="Disordered" evidence="7">
    <location>
        <begin position="550"/>
        <end position="663"/>
    </location>
</feature>
<dbReference type="CDD" id="cd01127">
    <property type="entry name" value="TrwB_TraG_TraD_VirD4"/>
    <property type="match status" value="1"/>
</dbReference>
<accession>A0ABU0LJI3</accession>
<feature type="transmembrane region" description="Helical" evidence="8">
    <location>
        <begin position="43"/>
        <end position="63"/>
    </location>
</feature>
<evidence type="ECO:0000256" key="6">
    <source>
        <dbReference type="ARBA" id="ARBA00023136"/>
    </source>
</evidence>
<name>A0ABU0LJI3_XANAG</name>
<dbReference type="EMBL" id="JAUSVY010000015">
    <property type="protein sequence ID" value="MDQ0507257.1"/>
    <property type="molecule type" value="Genomic_DNA"/>
</dbReference>
<dbReference type="PANTHER" id="PTHR37937:SF1">
    <property type="entry name" value="CONJUGATIVE TRANSFER: DNA TRANSPORT"/>
    <property type="match status" value="1"/>
</dbReference>
<reference evidence="9 10" key="1">
    <citation type="submission" date="2023-07" db="EMBL/GenBank/DDBJ databases">
        <title>Genomic Encyclopedia of Type Strains, Phase IV (KMG-IV): sequencing the most valuable type-strain genomes for metagenomic binning, comparative biology and taxonomic classification.</title>
        <authorList>
            <person name="Goeker M."/>
        </authorList>
    </citation>
    <scope>NUCLEOTIDE SEQUENCE [LARGE SCALE GENOMIC DNA]</scope>
    <source>
        <strain evidence="9 10">DSM 3770</strain>
    </source>
</reference>
<dbReference type="PANTHER" id="PTHR37937">
    <property type="entry name" value="CONJUGATIVE TRANSFER: DNA TRANSPORT"/>
    <property type="match status" value="1"/>
</dbReference>
<feature type="compositionally biased region" description="Polar residues" evidence="7">
    <location>
        <begin position="642"/>
        <end position="651"/>
    </location>
</feature>
<evidence type="ECO:0000313" key="9">
    <source>
        <dbReference type="EMBL" id="MDQ0507257.1"/>
    </source>
</evidence>
<keyword evidence="4 8" id="KW-0812">Transmembrane</keyword>
<evidence type="ECO:0000256" key="7">
    <source>
        <dbReference type="SAM" id="MobiDB-lite"/>
    </source>
</evidence>
<sequence length="663" mass="72689">MRGGQILWGQIALVSIIVLLTTWAATQWTAWQLGFQAQLGEPWFMVAGWPIYYPPAFFWWWYFYDAYAPKVFVEGAIIAASGGFIAIAVAIGLSVVRARQAKNVATYGSARWAEPEEIKVAGLLGPDGVLLGRLERDYLRHDGPEHVLCFAPTRSGKGVGLVVPTLLTWPGSTIIHDIKGENWGLTAGFRSRHGRVLLFDPTDPTSSAYNPLLEVRRGDKEVRDVQNIADILVDPEGALDKRNHWEKTSHSLLVGAILHVLYAEADKTLAGVANFLSDPKRPVEATLRAMMNTPHLGEAGVHPVIASSARELLNKSDNERSGVLSTAMSFLGLYRDPVVAKVTSRCDWRIADLVAGEKPVSLYLVVPPSDINRTKPLIRLLLNQVGRRLTEDLKTSANRHRLLLMLDEFPALGRLDFFESALAFMAGYGIKSFLIAQSLNQIEKAYGANNSVLDNCHVRVAFATNDERTAKRVSDALGTATEMRDSTNYAGHRLSPWLGHLMVSRQETARPLLTPGEVMQLPPADELLLVAGVPPIRAKKARYYEDARFRERLLPPPKPQTGKGPAKPPADDWSALAIPAASAGAPQRNADGSGTDPANAGIRREPELPEHEEIALPDHPPIGEFDMLDDEPDVDAAKARSLRQQVTSVARQASMDPADGIEL</sequence>
<dbReference type="Proteomes" id="UP001241747">
    <property type="component" value="Unassembled WGS sequence"/>
</dbReference>
<gene>
    <name evidence="9" type="ORF">QOZ94_004078</name>
</gene>
<dbReference type="RefSeq" id="WP_237346997.1">
    <property type="nucleotide sequence ID" value="NZ_JABWGX010000026.1"/>
</dbReference>
<feature type="transmembrane region" description="Helical" evidence="8">
    <location>
        <begin position="75"/>
        <end position="96"/>
    </location>
</feature>
<evidence type="ECO:0000256" key="5">
    <source>
        <dbReference type="ARBA" id="ARBA00022989"/>
    </source>
</evidence>
<organism evidence="9 10">
    <name type="scientific">Xanthobacter agilis</name>
    <dbReference type="NCBI Taxonomy" id="47492"/>
    <lineage>
        <taxon>Bacteria</taxon>
        <taxon>Pseudomonadati</taxon>
        <taxon>Pseudomonadota</taxon>
        <taxon>Alphaproteobacteria</taxon>
        <taxon>Hyphomicrobiales</taxon>
        <taxon>Xanthobacteraceae</taxon>
        <taxon>Xanthobacter</taxon>
    </lineage>
</organism>
<dbReference type="Pfam" id="PF02534">
    <property type="entry name" value="T4SS-DNA_transf"/>
    <property type="match status" value="1"/>
</dbReference>
<evidence type="ECO:0000256" key="3">
    <source>
        <dbReference type="ARBA" id="ARBA00022475"/>
    </source>
</evidence>
<comment type="caution">
    <text evidence="9">The sequence shown here is derived from an EMBL/GenBank/DDBJ whole genome shotgun (WGS) entry which is preliminary data.</text>
</comment>
<evidence type="ECO:0000256" key="2">
    <source>
        <dbReference type="ARBA" id="ARBA00008806"/>
    </source>
</evidence>
<feature type="compositionally biased region" description="Basic and acidic residues" evidence="7">
    <location>
        <begin position="602"/>
        <end position="616"/>
    </location>
</feature>
<dbReference type="SUPFAM" id="SSF52540">
    <property type="entry name" value="P-loop containing nucleoside triphosphate hydrolases"/>
    <property type="match status" value="1"/>
</dbReference>
<keyword evidence="5 8" id="KW-1133">Transmembrane helix</keyword>
<feature type="compositionally biased region" description="Low complexity" evidence="7">
    <location>
        <begin position="574"/>
        <end position="586"/>
    </location>
</feature>
<dbReference type="InterPro" id="IPR051539">
    <property type="entry name" value="T4SS-coupling_protein"/>
</dbReference>
<dbReference type="InterPro" id="IPR027417">
    <property type="entry name" value="P-loop_NTPase"/>
</dbReference>
<feature type="transmembrane region" description="Helical" evidence="8">
    <location>
        <begin position="6"/>
        <end position="31"/>
    </location>
</feature>
<proteinExistence type="inferred from homology"/>
<evidence type="ECO:0000313" key="10">
    <source>
        <dbReference type="Proteomes" id="UP001241747"/>
    </source>
</evidence>
<keyword evidence="3" id="KW-1003">Cell membrane</keyword>
<dbReference type="InterPro" id="IPR003688">
    <property type="entry name" value="TraG/VirD4"/>
</dbReference>
<evidence type="ECO:0000256" key="1">
    <source>
        <dbReference type="ARBA" id="ARBA00004651"/>
    </source>
</evidence>
<dbReference type="NCBIfam" id="NF010450">
    <property type="entry name" value="PRK13876.1"/>
    <property type="match status" value="1"/>
</dbReference>
<keyword evidence="10" id="KW-1185">Reference proteome</keyword>
<protein>
    <submittedName>
        <fullName evidence="9">Type IV secretion system protein VirD4</fullName>
    </submittedName>
</protein>
<evidence type="ECO:0000256" key="4">
    <source>
        <dbReference type="ARBA" id="ARBA00022692"/>
    </source>
</evidence>
<keyword evidence="6 8" id="KW-0472">Membrane</keyword>